<keyword evidence="4" id="KW-1185">Reference proteome</keyword>
<dbReference type="eggNOG" id="ENOG502S1HF">
    <property type="taxonomic scope" value="Eukaryota"/>
</dbReference>
<evidence type="ECO:0000259" key="1">
    <source>
        <dbReference type="Pfam" id="PF18718"/>
    </source>
</evidence>
<dbReference type="InParanoid" id="F4S0N1"/>
<sequence length="663" mass="75336">MLLHEFVTALNQNYPLLHSTLEVHDFTRFVALAAEVANRAKGLLSNEAQIITPFLRKALHLSLSKEMCYNLWHATYPLFTATHIQPGLLIQRHGYQPDLSVKIPEYYLVSPVKHCLTCPKPHKLHLRSRIDGYLYDVDGVHTIGIVTLKCPGCPTYYRPSYYSKNRVRTYYSSNLGRNQETYQVSCHFFMTHRLAELLREGTMLAHISNFNLANLFNRCYVDRLSLPSLDGAPTIQPDLSDITCRDALDIHCLLLKSDTAGTCLRVDVSDDSLPSEKRYHQAMQDVLEWIALEGSKHRNHACSACVRVLPLPSEDGKPKLGYIRAVVTDGLTIGHWRCTATQEQLRDLACEDGLPPPKGPCTSPLERVSDRFCPLHHQRLGKRCVAQPCKSDALDGQATCALQEHTEAYSKFKAHITSNFALTSMLNRPGSNRPSDPTVHQDWNTAELVGLDNIQQGDEMDRLHEQGREGADATPSRISLSRARTHNDQLIVATCGVILARETFYHSEGVSAVRDFLLRTFPRKLPQVCFYDNACKLVDHIYHGGSDSTRFLDTVIPVDPFHFHSHKESDEFCQYYTDPKLFPELRDAHGWYFNSSAGECSNVWYGGFASMARNMHRIRFNFMMEDMTERRNDWLIKRLSKRADLTFIGDILFKGSTLPLFTS</sequence>
<dbReference type="InterPro" id="IPR040898">
    <property type="entry name" value="CxC6"/>
</dbReference>
<reference evidence="4" key="1">
    <citation type="journal article" date="2011" name="Proc. Natl. Acad. Sci. U.S.A.">
        <title>Obligate biotrophy features unraveled by the genomic analysis of rust fungi.</title>
        <authorList>
            <person name="Duplessis S."/>
            <person name="Cuomo C.A."/>
            <person name="Lin Y.-C."/>
            <person name="Aerts A."/>
            <person name="Tisserant E."/>
            <person name="Veneault-Fourrey C."/>
            <person name="Joly D.L."/>
            <person name="Hacquard S."/>
            <person name="Amselem J."/>
            <person name="Cantarel B.L."/>
            <person name="Chiu R."/>
            <person name="Coutinho P.M."/>
            <person name="Feau N."/>
            <person name="Field M."/>
            <person name="Frey P."/>
            <person name="Gelhaye E."/>
            <person name="Goldberg J."/>
            <person name="Grabherr M.G."/>
            <person name="Kodira C.D."/>
            <person name="Kohler A."/>
            <person name="Kuees U."/>
            <person name="Lindquist E.A."/>
            <person name="Lucas S.M."/>
            <person name="Mago R."/>
            <person name="Mauceli E."/>
            <person name="Morin E."/>
            <person name="Murat C."/>
            <person name="Pangilinan J.L."/>
            <person name="Park R."/>
            <person name="Pearson M."/>
            <person name="Quesneville H."/>
            <person name="Rouhier N."/>
            <person name="Sakthikumar S."/>
            <person name="Salamov A.A."/>
            <person name="Schmutz J."/>
            <person name="Selles B."/>
            <person name="Shapiro H."/>
            <person name="Tanguay P."/>
            <person name="Tuskan G.A."/>
            <person name="Henrissat B."/>
            <person name="Van de Peer Y."/>
            <person name="Rouze P."/>
            <person name="Ellis J.G."/>
            <person name="Dodds P.N."/>
            <person name="Schein J.E."/>
            <person name="Zhong S."/>
            <person name="Hamelin R.C."/>
            <person name="Grigoriev I.V."/>
            <person name="Szabo L.J."/>
            <person name="Martin F."/>
        </authorList>
    </citation>
    <scope>NUCLEOTIDE SEQUENCE [LARGE SCALE GENOMIC DNA]</scope>
    <source>
        <strain evidence="4">98AG31 / pathotype 3-4-7</strain>
    </source>
</reference>
<accession>F4S0N1</accession>
<feature type="domain" description="CxC6 like cysteine cluster associated with KDZ" evidence="2">
    <location>
        <begin position="327"/>
        <end position="409"/>
    </location>
</feature>
<dbReference type="HOGENOM" id="CLU_004966_5_1_1"/>
<dbReference type="Pfam" id="PF18718">
    <property type="entry name" value="CxC5"/>
    <property type="match status" value="1"/>
</dbReference>
<gene>
    <name evidence="3" type="ORF">MELLADRAFT_91869</name>
</gene>
<feature type="domain" description="CxC5 like cysteine cluster associated with KDZ" evidence="1">
    <location>
        <begin position="103"/>
        <end position="220"/>
    </location>
</feature>
<dbReference type="KEGG" id="mlr:MELLADRAFT_91869"/>
<dbReference type="InterPro" id="IPR041539">
    <property type="entry name" value="CxC5"/>
</dbReference>
<evidence type="ECO:0000313" key="4">
    <source>
        <dbReference type="Proteomes" id="UP000001072"/>
    </source>
</evidence>
<dbReference type="GeneID" id="18936041"/>
<evidence type="ECO:0008006" key="5">
    <source>
        <dbReference type="Google" id="ProtNLM"/>
    </source>
</evidence>
<dbReference type="VEuPathDB" id="FungiDB:MELLADRAFT_91869"/>
<organism evidence="4">
    <name type="scientific">Melampsora larici-populina (strain 98AG31 / pathotype 3-4-7)</name>
    <name type="common">Poplar leaf rust fungus</name>
    <dbReference type="NCBI Taxonomy" id="747676"/>
    <lineage>
        <taxon>Eukaryota</taxon>
        <taxon>Fungi</taxon>
        <taxon>Dikarya</taxon>
        <taxon>Basidiomycota</taxon>
        <taxon>Pucciniomycotina</taxon>
        <taxon>Pucciniomycetes</taxon>
        <taxon>Pucciniales</taxon>
        <taxon>Melampsoraceae</taxon>
        <taxon>Melampsora</taxon>
    </lineage>
</organism>
<dbReference type="Pfam" id="PF18721">
    <property type="entry name" value="CxC6"/>
    <property type="match status" value="1"/>
</dbReference>
<dbReference type="STRING" id="747676.F4S0N1"/>
<evidence type="ECO:0000259" key="2">
    <source>
        <dbReference type="Pfam" id="PF18721"/>
    </source>
</evidence>
<dbReference type="EMBL" id="GL883135">
    <property type="protein sequence ID" value="EGG01794.1"/>
    <property type="molecule type" value="Genomic_DNA"/>
</dbReference>
<evidence type="ECO:0000313" key="3">
    <source>
        <dbReference type="EMBL" id="EGG01794.1"/>
    </source>
</evidence>
<dbReference type="AlphaFoldDB" id="F4S0N1"/>
<name>F4S0N1_MELLP</name>
<protein>
    <recommendedName>
        <fullName evidence="5">CxC5 like cysteine cluster associated with KDZ domain-containing protein</fullName>
    </recommendedName>
</protein>
<dbReference type="Proteomes" id="UP000001072">
    <property type="component" value="Unassembled WGS sequence"/>
</dbReference>
<dbReference type="RefSeq" id="XP_007414894.1">
    <property type="nucleotide sequence ID" value="XM_007414832.1"/>
</dbReference>
<proteinExistence type="predicted"/>
<dbReference type="OrthoDB" id="3055037at2759"/>